<dbReference type="Gene3D" id="1.25.40.390">
    <property type="match status" value="1"/>
</dbReference>
<comment type="similarity">
    <text evidence="2">Belongs to the SusD family.</text>
</comment>
<evidence type="ECO:0000259" key="7">
    <source>
        <dbReference type="Pfam" id="PF14322"/>
    </source>
</evidence>
<keyword evidence="3" id="KW-0732">Signal</keyword>
<sequence>MKKYTIITCFLFALILAGCQDFLDKDPLDQLSKDKFYKNETEIQQGLVSTYLRYRSQLIGGMGAGNGSAIDMEALSDNAYSSSGFQSLQNIAQGGMTSTTGGAVTGLWNDAWQGIAYCNYFLDNLERPEVKSLVTDERYKQYRGEALFNRCYFYFLLIQNYGDVPFLTHAVELDTPYMNMKRESVSTVVPQLLSDMDLAIEGLPLKAYTDGHAVKGSAVLLKTRILMYNKQYAEAATTAYSLIGNTKNPHKIVDDYSGIFFGDQANNQEIMFSVWYASPDDMHQFDQFTGSRMSCYPLFDLVKAYEEKSSGVRDPRLSMTIFMVGDPWIMYNGTTTKTFQYKTKNPVAGGPDIILDPTIYSYSGQQFPPRDGTPRTSEGNIPVSSLAWKKGVNPALVQARDRISSQHCVLMRYADLLLLYAEAMFESGKASDPTALKALNEVRARKGVEMPPKTELTRDNIRNERRVELAYEGIRYYDIKRWDIAKDVIPRKVPNPTLAAAQQIRCLWDGNLWPIPQNIMNIMTPAGWVNNAPY</sequence>
<accession>A0A2V3PR73</accession>
<dbReference type="EMBL" id="QICL01000005">
    <property type="protein sequence ID" value="PXV66300.1"/>
    <property type="molecule type" value="Genomic_DNA"/>
</dbReference>
<dbReference type="PROSITE" id="PS51257">
    <property type="entry name" value="PROKAR_LIPOPROTEIN"/>
    <property type="match status" value="1"/>
</dbReference>
<evidence type="ECO:0000259" key="6">
    <source>
        <dbReference type="Pfam" id="PF07980"/>
    </source>
</evidence>
<gene>
    <name evidence="8" type="ORF">CLV62_10551</name>
</gene>
<evidence type="ECO:0000313" key="8">
    <source>
        <dbReference type="EMBL" id="PXV66300.1"/>
    </source>
</evidence>
<keyword evidence="4" id="KW-0472">Membrane</keyword>
<protein>
    <submittedName>
        <fullName evidence="8">Putative outer membrane starch-binding protein</fullName>
    </submittedName>
</protein>
<dbReference type="Proteomes" id="UP000247973">
    <property type="component" value="Unassembled WGS sequence"/>
</dbReference>
<reference evidence="8 9" key="1">
    <citation type="submission" date="2018-03" db="EMBL/GenBank/DDBJ databases">
        <title>Genomic Encyclopedia of Archaeal and Bacterial Type Strains, Phase II (KMG-II): from individual species to whole genera.</title>
        <authorList>
            <person name="Goeker M."/>
        </authorList>
    </citation>
    <scope>NUCLEOTIDE SEQUENCE [LARGE SCALE GENOMIC DNA]</scope>
    <source>
        <strain evidence="8 9">DSM 100214</strain>
    </source>
</reference>
<dbReference type="SUPFAM" id="SSF48452">
    <property type="entry name" value="TPR-like"/>
    <property type="match status" value="1"/>
</dbReference>
<evidence type="ECO:0000313" key="9">
    <source>
        <dbReference type="Proteomes" id="UP000247973"/>
    </source>
</evidence>
<dbReference type="GO" id="GO:0009279">
    <property type="term" value="C:cell outer membrane"/>
    <property type="evidence" value="ECO:0007669"/>
    <property type="project" value="UniProtKB-SubCell"/>
</dbReference>
<feature type="domain" description="RagB/SusD" evidence="6">
    <location>
        <begin position="306"/>
        <end position="518"/>
    </location>
</feature>
<evidence type="ECO:0000256" key="5">
    <source>
        <dbReference type="ARBA" id="ARBA00023237"/>
    </source>
</evidence>
<dbReference type="InterPro" id="IPR033985">
    <property type="entry name" value="SusD-like_N"/>
</dbReference>
<evidence type="ECO:0000256" key="2">
    <source>
        <dbReference type="ARBA" id="ARBA00006275"/>
    </source>
</evidence>
<keyword evidence="5" id="KW-0998">Cell outer membrane</keyword>
<dbReference type="Pfam" id="PF14322">
    <property type="entry name" value="SusD-like_3"/>
    <property type="match status" value="1"/>
</dbReference>
<comment type="caution">
    <text evidence="8">The sequence shown here is derived from an EMBL/GenBank/DDBJ whole genome shotgun (WGS) entry which is preliminary data.</text>
</comment>
<dbReference type="OrthoDB" id="5694214at2"/>
<dbReference type="Pfam" id="PF07980">
    <property type="entry name" value="SusD_RagB"/>
    <property type="match status" value="1"/>
</dbReference>
<dbReference type="CDD" id="cd08977">
    <property type="entry name" value="SusD"/>
    <property type="match status" value="1"/>
</dbReference>
<feature type="domain" description="SusD-like N-terminal" evidence="7">
    <location>
        <begin position="21"/>
        <end position="209"/>
    </location>
</feature>
<proteinExistence type="inferred from homology"/>
<evidence type="ECO:0000256" key="4">
    <source>
        <dbReference type="ARBA" id="ARBA00023136"/>
    </source>
</evidence>
<organism evidence="8 9">
    <name type="scientific">Dysgonomonas alginatilytica</name>
    <dbReference type="NCBI Taxonomy" id="1605892"/>
    <lineage>
        <taxon>Bacteria</taxon>
        <taxon>Pseudomonadati</taxon>
        <taxon>Bacteroidota</taxon>
        <taxon>Bacteroidia</taxon>
        <taxon>Bacteroidales</taxon>
        <taxon>Dysgonomonadaceae</taxon>
        <taxon>Dysgonomonas</taxon>
    </lineage>
</organism>
<evidence type="ECO:0000256" key="1">
    <source>
        <dbReference type="ARBA" id="ARBA00004442"/>
    </source>
</evidence>
<evidence type="ECO:0000256" key="3">
    <source>
        <dbReference type="ARBA" id="ARBA00022729"/>
    </source>
</evidence>
<name>A0A2V3PR73_9BACT</name>
<keyword evidence="9" id="KW-1185">Reference proteome</keyword>
<dbReference type="AlphaFoldDB" id="A0A2V3PR73"/>
<dbReference type="InterPro" id="IPR011990">
    <property type="entry name" value="TPR-like_helical_dom_sf"/>
</dbReference>
<dbReference type="InterPro" id="IPR012944">
    <property type="entry name" value="SusD_RagB_dom"/>
</dbReference>
<comment type="subcellular location">
    <subcellularLocation>
        <location evidence="1">Cell outer membrane</location>
    </subcellularLocation>
</comment>
<dbReference type="RefSeq" id="WP_110309962.1">
    <property type="nucleotide sequence ID" value="NZ_QICL01000005.1"/>
</dbReference>